<dbReference type="OrthoDB" id="115435at2759"/>
<dbReference type="SUPFAM" id="SSF56672">
    <property type="entry name" value="DNA/RNA polymerases"/>
    <property type="match status" value="1"/>
</dbReference>
<dbReference type="EMBL" id="JWZT01001735">
    <property type="protein sequence ID" value="KII71520.1"/>
    <property type="molecule type" value="Genomic_DNA"/>
</dbReference>
<dbReference type="PANTHER" id="PTHR24559:SF444">
    <property type="entry name" value="REVERSE TRANSCRIPTASE DOMAIN-CONTAINING PROTEIN"/>
    <property type="match status" value="1"/>
</dbReference>
<dbReference type="Gene3D" id="3.10.10.10">
    <property type="entry name" value="HIV Type 1 Reverse Transcriptase, subunit A, domain 1"/>
    <property type="match status" value="1"/>
</dbReference>
<proteinExistence type="predicted"/>
<evidence type="ECO:0000313" key="3">
    <source>
        <dbReference type="Proteomes" id="UP000031668"/>
    </source>
</evidence>
<dbReference type="AlphaFoldDB" id="A0A0C2N5C6"/>
<keyword evidence="3" id="KW-1185">Reference proteome</keyword>
<dbReference type="Proteomes" id="UP000031668">
    <property type="component" value="Unassembled WGS sequence"/>
</dbReference>
<comment type="caution">
    <text evidence="2">The sequence shown here is derived from an EMBL/GenBank/DDBJ whole genome shotgun (WGS) entry which is preliminary data.</text>
</comment>
<dbReference type="Pfam" id="PF00078">
    <property type="entry name" value="RVT_1"/>
    <property type="match status" value="1"/>
</dbReference>
<dbReference type="CDD" id="cd01647">
    <property type="entry name" value="RT_LTR"/>
    <property type="match status" value="1"/>
</dbReference>
<protein>
    <submittedName>
        <fullName evidence="2">Transposon Ty3-G Gag-Pol polyprotein</fullName>
    </submittedName>
</protein>
<sequence>MNTLIDNGIIRPSSSMYCAPAVYISKKNGDIRICVEYRALNSITKRYALSLPLINDVQTKLHEETVFSTSDLRNGYWLIPLDDRDIEKTAFSFGHDIGL</sequence>
<gene>
    <name evidence="2" type="ORF">RF11_04059</name>
</gene>
<organism evidence="2 3">
    <name type="scientific">Thelohanellus kitauei</name>
    <name type="common">Myxosporean</name>
    <dbReference type="NCBI Taxonomy" id="669202"/>
    <lineage>
        <taxon>Eukaryota</taxon>
        <taxon>Metazoa</taxon>
        <taxon>Cnidaria</taxon>
        <taxon>Myxozoa</taxon>
        <taxon>Myxosporea</taxon>
        <taxon>Bivalvulida</taxon>
        <taxon>Platysporina</taxon>
        <taxon>Myxobolidae</taxon>
        <taxon>Thelohanellus</taxon>
    </lineage>
</organism>
<dbReference type="PANTHER" id="PTHR24559">
    <property type="entry name" value="TRANSPOSON TY3-I GAG-POL POLYPROTEIN"/>
    <property type="match status" value="1"/>
</dbReference>
<accession>A0A0C2N5C6</accession>
<reference evidence="2 3" key="1">
    <citation type="journal article" date="2014" name="Genome Biol. Evol.">
        <title>The genome of the myxosporean Thelohanellus kitauei shows adaptations to nutrient acquisition within its fish host.</title>
        <authorList>
            <person name="Yang Y."/>
            <person name="Xiong J."/>
            <person name="Zhou Z."/>
            <person name="Huo F."/>
            <person name="Miao W."/>
            <person name="Ran C."/>
            <person name="Liu Y."/>
            <person name="Zhang J."/>
            <person name="Feng J."/>
            <person name="Wang M."/>
            <person name="Wang M."/>
            <person name="Wang L."/>
            <person name="Yao B."/>
        </authorList>
    </citation>
    <scope>NUCLEOTIDE SEQUENCE [LARGE SCALE GENOMIC DNA]</scope>
    <source>
        <strain evidence="2">Wuqing</strain>
    </source>
</reference>
<name>A0A0C2N5C6_THEKT</name>
<feature type="domain" description="Reverse transcriptase" evidence="1">
    <location>
        <begin position="24"/>
        <end position="94"/>
    </location>
</feature>
<dbReference type="InterPro" id="IPR053134">
    <property type="entry name" value="RNA-dir_DNA_polymerase"/>
</dbReference>
<evidence type="ECO:0000313" key="2">
    <source>
        <dbReference type="EMBL" id="KII71520.1"/>
    </source>
</evidence>
<dbReference type="InterPro" id="IPR043502">
    <property type="entry name" value="DNA/RNA_pol_sf"/>
</dbReference>
<dbReference type="Gene3D" id="3.30.70.270">
    <property type="match status" value="1"/>
</dbReference>
<dbReference type="InterPro" id="IPR043128">
    <property type="entry name" value="Rev_trsase/Diguanyl_cyclase"/>
</dbReference>
<dbReference type="InterPro" id="IPR000477">
    <property type="entry name" value="RT_dom"/>
</dbReference>
<dbReference type="OMA" id="IRICVEY"/>
<evidence type="ECO:0000259" key="1">
    <source>
        <dbReference type="Pfam" id="PF00078"/>
    </source>
</evidence>